<name>A0A4V4HN50_9HYPH</name>
<gene>
    <name evidence="1" type="ORF">FAA97_00205</name>
</gene>
<dbReference type="OrthoDB" id="8353089at2"/>
<comment type="caution">
    <text evidence="1">The sequence shown here is derived from an EMBL/GenBank/DDBJ whole genome shotgun (WGS) entry which is preliminary data.</text>
</comment>
<evidence type="ECO:0000313" key="1">
    <source>
        <dbReference type="EMBL" id="THV24676.1"/>
    </source>
</evidence>
<reference evidence="1 2" key="1">
    <citation type="submission" date="2019-04" db="EMBL/GenBank/DDBJ databases">
        <title>Genome sequence of strain shin9-1.</title>
        <authorList>
            <person name="Gao J."/>
            <person name="Sun J."/>
        </authorList>
    </citation>
    <scope>NUCLEOTIDE SEQUENCE [LARGE SCALE GENOMIC DNA]</scope>
    <source>
        <strain evidence="2">shin9-1</strain>
    </source>
</reference>
<dbReference type="Proteomes" id="UP000308828">
    <property type="component" value="Unassembled WGS sequence"/>
</dbReference>
<evidence type="ECO:0000313" key="2">
    <source>
        <dbReference type="Proteomes" id="UP000308828"/>
    </source>
</evidence>
<accession>A0A4V4HN50</accession>
<dbReference type="RefSeq" id="WP_136596525.1">
    <property type="nucleotide sequence ID" value="NZ_STGV01000001.1"/>
</dbReference>
<evidence type="ECO:0008006" key="3">
    <source>
        <dbReference type="Google" id="ProtNLM"/>
    </source>
</evidence>
<keyword evidence="2" id="KW-1185">Reference proteome</keyword>
<dbReference type="EMBL" id="STGV01000001">
    <property type="protein sequence ID" value="THV24676.1"/>
    <property type="molecule type" value="Genomic_DNA"/>
</dbReference>
<protein>
    <recommendedName>
        <fullName evidence="3">GGDEF domain-containing protein</fullName>
    </recommendedName>
</protein>
<dbReference type="AlphaFoldDB" id="A0A4V4HN50"/>
<organism evidence="1 2">
    <name type="scientific">Peteryoungia ipomoeae</name>
    <dbReference type="NCBI Taxonomy" id="1210932"/>
    <lineage>
        <taxon>Bacteria</taxon>
        <taxon>Pseudomonadati</taxon>
        <taxon>Pseudomonadota</taxon>
        <taxon>Alphaproteobacteria</taxon>
        <taxon>Hyphomicrobiales</taxon>
        <taxon>Rhizobiaceae</taxon>
        <taxon>Peteryoungia</taxon>
    </lineage>
</organism>
<sequence length="336" mass="37470">MDKPVVVDSNLERLGARALRFLTQHRIPWKPIYYEVLLEVLEGRNTALRRAFVALEQPLTEDKLAGLAARFFPRFQDLNTLRASTESLEQALSTFCAQIGSSEILSLRDGQWHTFDRNLLDQAVSELSSALARTGNLLGAPTEENSPLPEAGVLTSQLPFDMQDFSALEHQLSALFEKGMPDQGVSLILCHLKGLASLRHPQASEAESYVRNTVGRFTNRLLHEDEGAFWTSQDEMGILMLATSEPYIEGVCSKIGKIIENVEGVVTRAMPNAPKFNHHFGCARTYRPVPPTHLYNTASKMLQRAELTEEAGPLFAEVSGQFSGKRYEALYGRHEP</sequence>
<proteinExistence type="predicted"/>